<dbReference type="EMBL" id="VWXC01000012">
    <property type="protein sequence ID" value="NIG20401.1"/>
    <property type="molecule type" value="Genomic_DNA"/>
</dbReference>
<proteinExistence type="predicted"/>
<protein>
    <submittedName>
        <fullName evidence="1">Uncharacterized protein</fullName>
    </submittedName>
</protein>
<gene>
    <name evidence="1" type="ORF">F3J37_17140</name>
</gene>
<sequence>MMESVKALDMEQLNSFLSSGKHPSVIIGFNLTSDAFFNMAAYWRERGVTIEKHDNYFVAKSDSSVTTS</sequence>
<dbReference type="Proteomes" id="UP001515780">
    <property type="component" value="Unassembled WGS sequence"/>
</dbReference>
<name>A0ABX0RS44_9GAMM</name>
<comment type="caution">
    <text evidence="1">The sequence shown here is derived from an EMBL/GenBank/DDBJ whole genome shotgun (WGS) entry which is preliminary data.</text>
</comment>
<evidence type="ECO:0000313" key="1">
    <source>
        <dbReference type="EMBL" id="NIG20401.1"/>
    </source>
</evidence>
<organism evidence="1 2">
    <name type="scientific">Candidatus Pantoea communis</name>
    <dbReference type="NCBI Taxonomy" id="2608354"/>
    <lineage>
        <taxon>Bacteria</taxon>
        <taxon>Pseudomonadati</taxon>
        <taxon>Pseudomonadota</taxon>
        <taxon>Gammaproteobacteria</taxon>
        <taxon>Enterobacterales</taxon>
        <taxon>Erwiniaceae</taxon>
        <taxon>Pantoea</taxon>
    </lineage>
</organism>
<evidence type="ECO:0000313" key="2">
    <source>
        <dbReference type="Proteomes" id="UP001515780"/>
    </source>
</evidence>
<accession>A0ABX0RS44</accession>
<reference evidence="1 2" key="1">
    <citation type="journal article" date="2019" name="bioRxiv">
        <title>Bacteria contribute to plant secondary compound degradation in a generalist herbivore system.</title>
        <authorList>
            <person name="Francoeur C.B."/>
            <person name="Khadempour L."/>
            <person name="Moreira-Soto R.D."/>
            <person name="Gotting K."/>
            <person name="Book A.J."/>
            <person name="Pinto-Tomas A.A."/>
            <person name="Keefover-Ring K."/>
            <person name="Currie C.R."/>
        </authorList>
    </citation>
    <scope>NUCLEOTIDE SEQUENCE [LARGE SCALE GENOMIC DNA]</scope>
    <source>
        <strain evidence="1">Al-1710</strain>
    </source>
</reference>
<keyword evidence="2" id="KW-1185">Reference proteome</keyword>